<protein>
    <submittedName>
        <fullName evidence="2">Uncharacterized protein</fullName>
    </submittedName>
</protein>
<proteinExistence type="predicted"/>
<dbReference type="AlphaFoldDB" id="A0AAW2HD18"/>
<sequence length="115" mass="12594">MVILESMVKEITSGHDLRNLRCCPAISVGKKPWTREAGAKKSLDMIQNYRRVPNSAADLKYQNGDRDDPSQGHGAGPTLFSSALDHSTIIIEMSTNASTSGHFCKPCKVTRGFSR</sequence>
<gene>
    <name evidence="2" type="ORF">PYX00_009685</name>
</gene>
<organism evidence="2">
    <name type="scientific">Menopon gallinae</name>
    <name type="common">poultry shaft louse</name>
    <dbReference type="NCBI Taxonomy" id="328185"/>
    <lineage>
        <taxon>Eukaryota</taxon>
        <taxon>Metazoa</taxon>
        <taxon>Ecdysozoa</taxon>
        <taxon>Arthropoda</taxon>
        <taxon>Hexapoda</taxon>
        <taxon>Insecta</taxon>
        <taxon>Pterygota</taxon>
        <taxon>Neoptera</taxon>
        <taxon>Paraneoptera</taxon>
        <taxon>Psocodea</taxon>
        <taxon>Troctomorpha</taxon>
        <taxon>Phthiraptera</taxon>
        <taxon>Amblycera</taxon>
        <taxon>Menoponidae</taxon>
        <taxon>Menopon</taxon>
    </lineage>
</organism>
<accession>A0AAW2HD18</accession>
<evidence type="ECO:0000256" key="1">
    <source>
        <dbReference type="SAM" id="MobiDB-lite"/>
    </source>
</evidence>
<name>A0AAW2HD18_9NEOP</name>
<evidence type="ECO:0000313" key="2">
    <source>
        <dbReference type="EMBL" id="KAL0267408.1"/>
    </source>
</evidence>
<feature type="region of interest" description="Disordered" evidence="1">
    <location>
        <begin position="56"/>
        <end position="80"/>
    </location>
</feature>
<reference evidence="2" key="1">
    <citation type="journal article" date="2024" name="Gigascience">
        <title>Chromosome-level genome of the poultry shaft louse Menopon gallinae provides insight into the host-switching and adaptive evolution of parasitic lice.</title>
        <authorList>
            <person name="Xu Y."/>
            <person name="Ma L."/>
            <person name="Liu S."/>
            <person name="Liang Y."/>
            <person name="Liu Q."/>
            <person name="He Z."/>
            <person name="Tian L."/>
            <person name="Duan Y."/>
            <person name="Cai W."/>
            <person name="Li H."/>
            <person name="Song F."/>
        </authorList>
    </citation>
    <scope>NUCLEOTIDE SEQUENCE</scope>
    <source>
        <strain evidence="2">Cailab_2023a</strain>
    </source>
</reference>
<comment type="caution">
    <text evidence="2">The sequence shown here is derived from an EMBL/GenBank/DDBJ whole genome shotgun (WGS) entry which is preliminary data.</text>
</comment>
<dbReference type="EMBL" id="JARGDH010000005">
    <property type="protein sequence ID" value="KAL0267408.1"/>
    <property type="molecule type" value="Genomic_DNA"/>
</dbReference>